<dbReference type="GO" id="GO:0009360">
    <property type="term" value="C:DNA polymerase III complex"/>
    <property type="evidence" value="ECO:0007669"/>
    <property type="project" value="InterPro"/>
</dbReference>
<dbReference type="Gene3D" id="3.40.50.300">
    <property type="entry name" value="P-loop containing nucleotide triphosphate hydrolases"/>
    <property type="match status" value="1"/>
</dbReference>
<evidence type="ECO:0000256" key="5">
    <source>
        <dbReference type="ARBA" id="ARBA00022705"/>
    </source>
</evidence>
<evidence type="ECO:0000259" key="9">
    <source>
        <dbReference type="Pfam" id="PF06144"/>
    </source>
</evidence>
<dbReference type="GO" id="GO:0003677">
    <property type="term" value="F:DNA binding"/>
    <property type="evidence" value="ECO:0007669"/>
    <property type="project" value="InterPro"/>
</dbReference>
<evidence type="ECO:0000313" key="11">
    <source>
        <dbReference type="EMBL" id="KGG20534.1"/>
    </source>
</evidence>
<name>A0A0A2C7G3_PROMR</name>
<comment type="similarity">
    <text evidence="7">Belongs to the DNA polymerase HolA subunit family.</text>
</comment>
<dbReference type="InterPro" id="IPR005790">
    <property type="entry name" value="DNA_polIII_delta"/>
</dbReference>
<evidence type="ECO:0000256" key="8">
    <source>
        <dbReference type="ARBA" id="ARBA00049244"/>
    </source>
</evidence>
<dbReference type="GO" id="GO:0006261">
    <property type="term" value="P:DNA-templated DNA replication"/>
    <property type="evidence" value="ECO:0007669"/>
    <property type="project" value="TreeGrafter"/>
</dbReference>
<dbReference type="InterPro" id="IPR048466">
    <property type="entry name" value="DNA_pol3_delta-like_C"/>
</dbReference>
<dbReference type="SUPFAM" id="SSF52540">
    <property type="entry name" value="P-loop containing nucleoside triphosphate hydrolases"/>
    <property type="match status" value="1"/>
</dbReference>
<dbReference type="SUPFAM" id="SSF48019">
    <property type="entry name" value="post-AAA+ oligomerization domain-like"/>
    <property type="match status" value="1"/>
</dbReference>
<evidence type="ECO:0000313" key="12">
    <source>
        <dbReference type="Proteomes" id="UP000030392"/>
    </source>
</evidence>
<comment type="catalytic activity">
    <reaction evidence="8">
        <text>DNA(n) + a 2'-deoxyribonucleoside 5'-triphosphate = DNA(n+1) + diphosphate</text>
        <dbReference type="Rhea" id="RHEA:22508"/>
        <dbReference type="Rhea" id="RHEA-COMP:17339"/>
        <dbReference type="Rhea" id="RHEA-COMP:17340"/>
        <dbReference type="ChEBI" id="CHEBI:33019"/>
        <dbReference type="ChEBI" id="CHEBI:61560"/>
        <dbReference type="ChEBI" id="CHEBI:173112"/>
        <dbReference type="EC" id="2.7.7.7"/>
    </reaction>
</comment>
<proteinExistence type="inferred from homology"/>
<dbReference type="Gene3D" id="1.20.272.10">
    <property type="match status" value="1"/>
</dbReference>
<dbReference type="InterPro" id="IPR010372">
    <property type="entry name" value="DNA_pol3_delta_N"/>
</dbReference>
<organism evidence="11 12">
    <name type="scientific">Prochlorococcus marinus str. PAC1</name>
    <dbReference type="NCBI Taxonomy" id="59924"/>
    <lineage>
        <taxon>Bacteria</taxon>
        <taxon>Bacillati</taxon>
        <taxon>Cyanobacteriota</taxon>
        <taxon>Cyanophyceae</taxon>
        <taxon>Synechococcales</taxon>
        <taxon>Prochlorococcaceae</taxon>
        <taxon>Prochlorococcus</taxon>
    </lineage>
</organism>
<evidence type="ECO:0000256" key="3">
    <source>
        <dbReference type="ARBA" id="ARBA00022679"/>
    </source>
</evidence>
<evidence type="ECO:0000256" key="1">
    <source>
        <dbReference type="ARBA" id="ARBA00012417"/>
    </source>
</evidence>
<dbReference type="RefSeq" id="WP_036905841.1">
    <property type="nucleotide sequence ID" value="NZ_CP138967.1"/>
</dbReference>
<dbReference type="EC" id="2.7.7.7" evidence="1"/>
<dbReference type="AlphaFoldDB" id="A0A0A2C7G3"/>
<keyword evidence="5" id="KW-0235">DNA replication</keyword>
<dbReference type="PANTHER" id="PTHR34388:SF1">
    <property type="entry name" value="DNA POLYMERASE III SUBUNIT DELTA"/>
    <property type="match status" value="1"/>
</dbReference>
<evidence type="ECO:0000256" key="4">
    <source>
        <dbReference type="ARBA" id="ARBA00022695"/>
    </source>
</evidence>
<protein>
    <recommendedName>
        <fullName evidence="2">DNA polymerase III subunit delta</fullName>
        <ecNumber evidence="1">2.7.7.7</ecNumber>
    </recommendedName>
</protein>
<keyword evidence="3 11" id="KW-0808">Transferase</keyword>
<comment type="caution">
    <text evidence="11">The sequence shown here is derived from an EMBL/GenBank/DDBJ whole genome shotgun (WGS) entry which is preliminary data.</text>
</comment>
<dbReference type="Pfam" id="PF06144">
    <property type="entry name" value="DNA_pol3_delta"/>
    <property type="match status" value="1"/>
</dbReference>
<dbReference type="EMBL" id="JNAX01000011">
    <property type="protein sequence ID" value="KGG20534.1"/>
    <property type="molecule type" value="Genomic_DNA"/>
</dbReference>
<dbReference type="GO" id="GO:0003887">
    <property type="term" value="F:DNA-directed DNA polymerase activity"/>
    <property type="evidence" value="ECO:0007669"/>
    <property type="project" value="UniProtKB-KW"/>
</dbReference>
<dbReference type="Gene3D" id="1.10.8.60">
    <property type="match status" value="1"/>
</dbReference>
<gene>
    <name evidence="11" type="ORF">EV03_1035</name>
</gene>
<evidence type="ECO:0000256" key="7">
    <source>
        <dbReference type="ARBA" id="ARBA00034754"/>
    </source>
</evidence>
<evidence type="ECO:0000256" key="2">
    <source>
        <dbReference type="ARBA" id="ARBA00017703"/>
    </source>
</evidence>
<keyword evidence="6" id="KW-0239">DNA-directed DNA polymerase</keyword>
<dbReference type="PANTHER" id="PTHR34388">
    <property type="entry name" value="DNA POLYMERASE III SUBUNIT DELTA"/>
    <property type="match status" value="1"/>
</dbReference>
<feature type="domain" description="DNA polymerase III delta N-terminal" evidence="9">
    <location>
        <begin position="4"/>
        <end position="118"/>
    </location>
</feature>
<feature type="domain" description="DNA polymerase III delta subunit-like C-terminal" evidence="10">
    <location>
        <begin position="223"/>
        <end position="322"/>
    </location>
</feature>
<dbReference type="NCBIfam" id="TIGR01128">
    <property type="entry name" value="holA"/>
    <property type="match status" value="1"/>
</dbReference>
<dbReference type="InterPro" id="IPR008921">
    <property type="entry name" value="DNA_pol3_clamp-load_cplx_C"/>
</dbReference>
<dbReference type="Proteomes" id="UP000030392">
    <property type="component" value="Unassembled WGS sequence"/>
</dbReference>
<dbReference type="Pfam" id="PF21694">
    <property type="entry name" value="DNA_pol3_delta_C"/>
    <property type="match status" value="1"/>
</dbReference>
<keyword evidence="4 11" id="KW-0548">Nucleotidyltransferase</keyword>
<evidence type="ECO:0000259" key="10">
    <source>
        <dbReference type="Pfam" id="PF21694"/>
    </source>
</evidence>
<dbReference type="InterPro" id="IPR027417">
    <property type="entry name" value="P-loop_NTPase"/>
</dbReference>
<accession>A0A0A2C7G3</accession>
<sequence>MPIHLIWGDDYEASNREIQEIIGRVIDPVWKSFNYSQIDGNDPKQNFRALEEVQSAPLGNGGRIVLVRRSPFCNVCSIELANKLEQAIKLIPDNTHLILNNSNKPDKRLKTTKLIQKNIESNPLSKEKSFNLPLPWDINGQRKLVNNIANKLNLKMDNETIDLLVESIGNDSSLINTELQKLTLLAEANNKILNKEESTKITQELVKQSTQNQSTNALEIAGILIKGEKCIALNKIKSLLENGEPALRVIATLTGQARGWLWVHLLDSQQKLDIKEIAKLAGIANPKRIFVIRKQIHGQSFEALLELMKKLLKIEASIKSGTNPIDSFKDNLLTESKILTNN</sequence>
<evidence type="ECO:0000256" key="6">
    <source>
        <dbReference type="ARBA" id="ARBA00022932"/>
    </source>
</evidence>
<reference evidence="12" key="1">
    <citation type="journal article" date="2014" name="Sci. Data">
        <title>Genomes of diverse isolates of the marine cyanobacterium Prochlorococcus.</title>
        <authorList>
            <person name="Biller S."/>
            <person name="Berube P."/>
            <person name="Thompson J."/>
            <person name="Kelly L."/>
            <person name="Roggensack S."/>
            <person name="Awad L."/>
            <person name="Roache-Johnson K."/>
            <person name="Ding H."/>
            <person name="Giovannoni S.J."/>
            <person name="Moore L.R."/>
            <person name="Chisholm S.W."/>
        </authorList>
    </citation>
    <scope>NUCLEOTIDE SEQUENCE [LARGE SCALE GENOMIC DNA]</scope>
    <source>
        <strain evidence="12">PAC1</strain>
    </source>
</reference>